<dbReference type="AlphaFoldDB" id="A0A1I6Z2J7"/>
<evidence type="ECO:0000313" key="1">
    <source>
        <dbReference type="EMBL" id="SFT56621.1"/>
    </source>
</evidence>
<dbReference type="Pfam" id="PF13561">
    <property type="entry name" value="adh_short_C2"/>
    <property type="match status" value="1"/>
</dbReference>
<evidence type="ECO:0000313" key="2">
    <source>
        <dbReference type="Proteomes" id="UP000199546"/>
    </source>
</evidence>
<protein>
    <recommendedName>
        <fullName evidence="3">Enoyl-(Acyl carrier protein) reductase</fullName>
    </recommendedName>
</protein>
<dbReference type="SUPFAM" id="SSF51735">
    <property type="entry name" value="NAD(P)-binding Rossmann-fold domains"/>
    <property type="match status" value="1"/>
</dbReference>
<gene>
    <name evidence="1" type="ORF">SAMN05660657_01592</name>
</gene>
<proteinExistence type="predicted"/>
<dbReference type="STRING" id="1296565.SAMN05660657_01592"/>
<dbReference type="Gene3D" id="3.40.50.720">
    <property type="entry name" value="NAD(P)-binding Rossmann-like Domain"/>
    <property type="match status" value="1"/>
</dbReference>
<dbReference type="InterPro" id="IPR036291">
    <property type="entry name" value="NAD(P)-bd_dom_sf"/>
</dbReference>
<dbReference type="EMBL" id="FPBA01000004">
    <property type="protein sequence ID" value="SFT56621.1"/>
    <property type="molecule type" value="Genomic_DNA"/>
</dbReference>
<accession>A0A1I6Z2J7</accession>
<organism evidence="1 2">
    <name type="scientific">Geodermatophilus amargosae</name>
    <dbReference type="NCBI Taxonomy" id="1296565"/>
    <lineage>
        <taxon>Bacteria</taxon>
        <taxon>Bacillati</taxon>
        <taxon>Actinomycetota</taxon>
        <taxon>Actinomycetes</taxon>
        <taxon>Geodermatophilales</taxon>
        <taxon>Geodermatophilaceae</taxon>
        <taxon>Geodermatophilus</taxon>
    </lineage>
</organism>
<dbReference type="InterPro" id="IPR002347">
    <property type="entry name" value="SDR_fam"/>
</dbReference>
<name>A0A1I6Z2J7_9ACTN</name>
<reference evidence="2" key="1">
    <citation type="submission" date="2016-10" db="EMBL/GenBank/DDBJ databases">
        <authorList>
            <person name="Varghese N."/>
            <person name="Submissions S."/>
        </authorList>
    </citation>
    <scope>NUCLEOTIDE SEQUENCE [LARGE SCALE GENOMIC DNA]</scope>
    <source>
        <strain evidence="2">DSM 46136</strain>
    </source>
</reference>
<dbReference type="Proteomes" id="UP000199546">
    <property type="component" value="Unassembled WGS sequence"/>
</dbReference>
<evidence type="ECO:0008006" key="3">
    <source>
        <dbReference type="Google" id="ProtNLM"/>
    </source>
</evidence>
<sequence>MANLLDVTLIEPEDVSAAVAFLASDEARYVTGMALPVDAGMLVR</sequence>
<keyword evidence="2" id="KW-1185">Reference proteome</keyword>